<organism evidence="1 2">
    <name type="scientific">Champsocephalus esox</name>
    <name type="common">pike icefish</name>
    <dbReference type="NCBI Taxonomy" id="159716"/>
    <lineage>
        <taxon>Eukaryota</taxon>
        <taxon>Metazoa</taxon>
        <taxon>Chordata</taxon>
        <taxon>Craniata</taxon>
        <taxon>Vertebrata</taxon>
        <taxon>Euteleostomi</taxon>
        <taxon>Actinopterygii</taxon>
        <taxon>Neopterygii</taxon>
        <taxon>Teleostei</taxon>
        <taxon>Neoteleostei</taxon>
        <taxon>Acanthomorphata</taxon>
        <taxon>Eupercaria</taxon>
        <taxon>Perciformes</taxon>
        <taxon>Notothenioidei</taxon>
        <taxon>Channichthyidae</taxon>
        <taxon>Champsocephalus</taxon>
    </lineage>
</organism>
<evidence type="ECO:0000313" key="2">
    <source>
        <dbReference type="Proteomes" id="UP001335648"/>
    </source>
</evidence>
<protein>
    <submittedName>
        <fullName evidence="1">Uncharacterized protein</fullName>
    </submittedName>
</protein>
<comment type="caution">
    <text evidence="1">The sequence shown here is derived from an EMBL/GenBank/DDBJ whole genome shotgun (WGS) entry which is preliminary data.</text>
</comment>
<dbReference type="EMBL" id="JAULUE010002066">
    <property type="protein sequence ID" value="KAK5877536.1"/>
    <property type="molecule type" value="Genomic_DNA"/>
</dbReference>
<name>A0AAN8GEC9_9TELE</name>
<accession>A0AAN8GEC9</accession>
<dbReference type="AlphaFoldDB" id="A0AAN8GEC9"/>
<sequence length="99" mass="10169">MRREWMDWGLLVLGQGGGGGSGVLTAESKGVGERARGYGVGGRGEVVARLRRWGDGRGLEGGGGWVVAGGSGGAEEDVDSVSGWGSLRVLRGKVRDATR</sequence>
<gene>
    <name evidence="1" type="ORF">CesoFtcFv8_025032</name>
</gene>
<evidence type="ECO:0000313" key="1">
    <source>
        <dbReference type="EMBL" id="KAK5877536.1"/>
    </source>
</evidence>
<proteinExistence type="predicted"/>
<keyword evidence="2" id="KW-1185">Reference proteome</keyword>
<dbReference type="Proteomes" id="UP001335648">
    <property type="component" value="Unassembled WGS sequence"/>
</dbReference>
<reference evidence="1 2" key="1">
    <citation type="journal article" date="2023" name="Mol. Biol. Evol.">
        <title>Genomics of Secondarily Temperate Adaptation in the Only Non-Antarctic Icefish.</title>
        <authorList>
            <person name="Rivera-Colon A.G."/>
            <person name="Rayamajhi N."/>
            <person name="Minhas B.F."/>
            <person name="Madrigal G."/>
            <person name="Bilyk K.T."/>
            <person name="Yoon V."/>
            <person name="Hune M."/>
            <person name="Gregory S."/>
            <person name="Cheng C.H.C."/>
            <person name="Catchen J.M."/>
        </authorList>
    </citation>
    <scope>NUCLEOTIDE SEQUENCE [LARGE SCALE GENOMIC DNA]</scope>
    <source>
        <strain evidence="1">JC2023a</strain>
    </source>
</reference>